<dbReference type="EMBL" id="VIVR01000001">
    <property type="protein sequence ID" value="TWE16723.1"/>
    <property type="molecule type" value="Genomic_DNA"/>
</dbReference>
<feature type="region of interest" description="Disordered" evidence="1">
    <location>
        <begin position="203"/>
        <end position="229"/>
    </location>
</feature>
<proteinExistence type="predicted"/>
<name>A0A561EM71_9ACTN</name>
<dbReference type="Proteomes" id="UP000318416">
    <property type="component" value="Unassembled WGS sequence"/>
</dbReference>
<evidence type="ECO:0000256" key="1">
    <source>
        <dbReference type="SAM" id="MobiDB-lite"/>
    </source>
</evidence>
<gene>
    <name evidence="2" type="ORF">FB465_1711</name>
</gene>
<protein>
    <submittedName>
        <fullName evidence="2">Uncharacterized protein</fullName>
    </submittedName>
</protein>
<dbReference type="AlphaFoldDB" id="A0A561EM71"/>
<accession>A0A561EM71</accession>
<reference evidence="2 3" key="1">
    <citation type="submission" date="2019-06" db="EMBL/GenBank/DDBJ databases">
        <title>Sequencing the genomes of 1000 actinobacteria strains.</title>
        <authorList>
            <person name="Klenk H.-P."/>
        </authorList>
    </citation>
    <scope>NUCLEOTIDE SEQUENCE [LARGE SCALE GENOMIC DNA]</scope>
    <source>
        <strain evidence="2 3">DSM 41649</strain>
    </source>
</reference>
<keyword evidence="3" id="KW-1185">Reference proteome</keyword>
<evidence type="ECO:0000313" key="3">
    <source>
        <dbReference type="Proteomes" id="UP000318416"/>
    </source>
</evidence>
<organism evidence="2 3">
    <name type="scientific">Kitasatospora atroaurantiaca</name>
    <dbReference type="NCBI Taxonomy" id="285545"/>
    <lineage>
        <taxon>Bacteria</taxon>
        <taxon>Bacillati</taxon>
        <taxon>Actinomycetota</taxon>
        <taxon>Actinomycetes</taxon>
        <taxon>Kitasatosporales</taxon>
        <taxon>Streptomycetaceae</taxon>
        <taxon>Kitasatospora</taxon>
    </lineage>
</organism>
<sequence>MEKPSRPSELYRALGEDIPSVRPIITGDVFADAEITEPDGTCTKRMVIILDHPCSLRTDGVTLAPRLTVAEVISGAPNAWRGNYSKMFLPKLQPEAQEEAQNFIALLDQCYHVSPAQITAAHRIACLSTVGINLLLQRRVHHFSRVVVPTFEFQKANAGVYDEVDLVEDWCLEREDHGIKPEEAAAECMAWLRDESDGVRKQELLKDEQRRSTVRQQMREHLKTLRTSA</sequence>
<evidence type="ECO:0000313" key="2">
    <source>
        <dbReference type="EMBL" id="TWE16723.1"/>
    </source>
</evidence>
<feature type="compositionally biased region" description="Basic and acidic residues" evidence="1">
    <location>
        <begin position="203"/>
        <end position="223"/>
    </location>
</feature>
<comment type="caution">
    <text evidence="2">The sequence shown here is derived from an EMBL/GenBank/DDBJ whole genome shotgun (WGS) entry which is preliminary data.</text>
</comment>